<dbReference type="GO" id="GO:0030001">
    <property type="term" value="P:metal ion transport"/>
    <property type="evidence" value="ECO:0007669"/>
    <property type="project" value="InterPro"/>
</dbReference>
<evidence type="ECO:0000256" key="4">
    <source>
        <dbReference type="ARBA" id="ARBA00022723"/>
    </source>
</evidence>
<dbReference type="PRINTS" id="PR00691">
    <property type="entry name" value="ADHESINB"/>
</dbReference>
<dbReference type="Pfam" id="PF01297">
    <property type="entry name" value="ZnuA"/>
    <property type="match status" value="1"/>
</dbReference>
<dbReference type="Gene3D" id="3.40.50.1980">
    <property type="entry name" value="Nitrogenase molybdenum iron protein domain"/>
    <property type="match status" value="2"/>
</dbReference>
<dbReference type="STRING" id="558155.SAMN04487911_101246"/>
<evidence type="ECO:0000256" key="3">
    <source>
        <dbReference type="ARBA" id="ARBA00022448"/>
    </source>
</evidence>
<evidence type="ECO:0000313" key="8">
    <source>
        <dbReference type="Proteomes" id="UP000184231"/>
    </source>
</evidence>
<evidence type="ECO:0000256" key="1">
    <source>
        <dbReference type="ARBA" id="ARBA00004196"/>
    </source>
</evidence>
<name>A0A1M6AJR4_9FLAO</name>
<protein>
    <submittedName>
        <fullName evidence="7">Manganese/zinc/iron transport system substrate-binding protein</fullName>
    </submittedName>
</protein>
<comment type="subcellular location">
    <subcellularLocation>
        <location evidence="1">Cell envelope</location>
    </subcellularLocation>
</comment>
<dbReference type="GO" id="GO:0007155">
    <property type="term" value="P:cell adhesion"/>
    <property type="evidence" value="ECO:0007669"/>
    <property type="project" value="InterPro"/>
</dbReference>
<keyword evidence="4" id="KW-0479">Metal-binding</keyword>
<dbReference type="PRINTS" id="PR00690">
    <property type="entry name" value="ADHESNFAMILY"/>
</dbReference>
<dbReference type="InterPro" id="IPR006128">
    <property type="entry name" value="Lipoprotein_PsaA-like"/>
</dbReference>
<sequence>MAKHLQNRKKTNRQGLFYMVKAKQVLGVLLLLGMMLGCKDSPKKESNGKLKVVATTSMLTDLLQQVGGDAIEIQGLMGSGVDPHLYKASEGDVNKLFTADMVFYSGLHLEGKLVEIFEKMEKQHRKTVAVTDVLDKKELLASEYFASNYDPHIWFNIDFWKQITEYTAQKLQEADPKNAVLFAKNSARYLEALEVLEKEIRDIISTLPAEKRILVTAHDAFNYFGEAFGFQVLGLQGISTATEAGVQDVQQLSEFIIKNKVKSIFIETSVPRRTIEALQASVGSKGHQVTIGGSLYSDALGTKGTIEGTYIGMFKYNVNTIVSALK</sequence>
<dbReference type="AlphaFoldDB" id="A0A1M6AJR4"/>
<comment type="similarity">
    <text evidence="2 6">Belongs to the bacterial solute-binding protein 9 family.</text>
</comment>
<gene>
    <name evidence="7" type="ORF">SAMN04487911_101246</name>
</gene>
<dbReference type="InterPro" id="IPR006129">
    <property type="entry name" value="AdhesinB"/>
</dbReference>
<dbReference type="InterPro" id="IPR006127">
    <property type="entry name" value="ZnuA-like"/>
</dbReference>
<keyword evidence="3 6" id="KW-0813">Transport</keyword>
<dbReference type="InterPro" id="IPR050492">
    <property type="entry name" value="Bact_metal-bind_prot9"/>
</dbReference>
<dbReference type="GO" id="GO:0046872">
    <property type="term" value="F:metal ion binding"/>
    <property type="evidence" value="ECO:0007669"/>
    <property type="project" value="UniProtKB-KW"/>
</dbReference>
<accession>A0A1M6AJR4</accession>
<keyword evidence="5" id="KW-0732">Signal</keyword>
<evidence type="ECO:0000256" key="5">
    <source>
        <dbReference type="ARBA" id="ARBA00022729"/>
    </source>
</evidence>
<reference evidence="7 8" key="1">
    <citation type="submission" date="2016-11" db="EMBL/GenBank/DDBJ databases">
        <authorList>
            <person name="Jaros S."/>
            <person name="Januszkiewicz K."/>
            <person name="Wedrychowicz H."/>
        </authorList>
    </citation>
    <scope>NUCLEOTIDE SEQUENCE [LARGE SCALE GENOMIC DNA]</scope>
    <source>
        <strain evidence="7 8">CGMCC 1.8863</strain>
    </source>
</reference>
<organism evidence="7 8">
    <name type="scientific">Arenibacter nanhaiticus</name>
    <dbReference type="NCBI Taxonomy" id="558155"/>
    <lineage>
        <taxon>Bacteria</taxon>
        <taxon>Pseudomonadati</taxon>
        <taxon>Bacteroidota</taxon>
        <taxon>Flavobacteriia</taxon>
        <taxon>Flavobacteriales</taxon>
        <taxon>Flavobacteriaceae</taxon>
        <taxon>Arenibacter</taxon>
    </lineage>
</organism>
<dbReference type="Proteomes" id="UP000184231">
    <property type="component" value="Unassembled WGS sequence"/>
</dbReference>
<keyword evidence="8" id="KW-1185">Reference proteome</keyword>
<dbReference type="GO" id="GO:0030313">
    <property type="term" value="C:cell envelope"/>
    <property type="evidence" value="ECO:0007669"/>
    <property type="project" value="UniProtKB-SubCell"/>
</dbReference>
<evidence type="ECO:0000256" key="2">
    <source>
        <dbReference type="ARBA" id="ARBA00011028"/>
    </source>
</evidence>
<dbReference type="PANTHER" id="PTHR42953:SF1">
    <property type="entry name" value="METAL-BINDING PROTEIN HI_0362-RELATED"/>
    <property type="match status" value="1"/>
</dbReference>
<dbReference type="SUPFAM" id="SSF53807">
    <property type="entry name" value="Helical backbone' metal receptor"/>
    <property type="match status" value="1"/>
</dbReference>
<dbReference type="PANTHER" id="PTHR42953">
    <property type="entry name" value="HIGH-AFFINITY ZINC UPTAKE SYSTEM PROTEIN ZNUA-RELATED"/>
    <property type="match status" value="1"/>
</dbReference>
<evidence type="ECO:0000313" key="7">
    <source>
        <dbReference type="EMBL" id="SHI36716.1"/>
    </source>
</evidence>
<dbReference type="EMBL" id="FQYX01000001">
    <property type="protein sequence ID" value="SHI36716.1"/>
    <property type="molecule type" value="Genomic_DNA"/>
</dbReference>
<evidence type="ECO:0000256" key="6">
    <source>
        <dbReference type="RuleBase" id="RU003512"/>
    </source>
</evidence>
<proteinExistence type="inferred from homology"/>